<evidence type="ECO:0000256" key="6">
    <source>
        <dbReference type="ARBA" id="ARBA00022982"/>
    </source>
</evidence>
<evidence type="ECO:0000313" key="13">
    <source>
        <dbReference type="Proteomes" id="UP000294887"/>
    </source>
</evidence>
<keyword evidence="5" id="KW-0574">Periplasm</keyword>
<dbReference type="InterPro" id="IPR036909">
    <property type="entry name" value="Cyt_c-like_dom_sf"/>
</dbReference>
<feature type="binding site" description="covalent" evidence="8">
    <location>
        <position position="140"/>
    </location>
    <ligand>
        <name>heme c</name>
        <dbReference type="ChEBI" id="CHEBI:61717"/>
        <label>2</label>
    </ligand>
</feature>
<evidence type="ECO:0000256" key="1">
    <source>
        <dbReference type="ARBA" id="ARBA00004418"/>
    </source>
</evidence>
<dbReference type="Pfam" id="PF00034">
    <property type="entry name" value="Cytochrom_C"/>
    <property type="match status" value="2"/>
</dbReference>
<feature type="signal peptide" evidence="10">
    <location>
        <begin position="1"/>
        <end position="21"/>
    </location>
</feature>
<dbReference type="PANTHER" id="PTHR33751">
    <property type="entry name" value="CBB3-TYPE CYTOCHROME C OXIDASE SUBUNIT FIXP"/>
    <property type="match status" value="1"/>
</dbReference>
<accession>A0A4R1ESS7</accession>
<comment type="caution">
    <text evidence="12">The sequence shown here is derived from an EMBL/GenBank/DDBJ whole genome shotgun (WGS) entry which is preliminary data.</text>
</comment>
<keyword evidence="10" id="KW-0732">Signal</keyword>
<gene>
    <name evidence="12" type="ORF">EV695_3560</name>
</gene>
<dbReference type="GO" id="GO:0020037">
    <property type="term" value="F:heme binding"/>
    <property type="evidence" value="ECO:0007669"/>
    <property type="project" value="InterPro"/>
</dbReference>
<dbReference type="GO" id="GO:0005506">
    <property type="term" value="F:iron ion binding"/>
    <property type="evidence" value="ECO:0007669"/>
    <property type="project" value="InterPro"/>
</dbReference>
<name>A0A4R1ESS7_9GAMM</name>
<dbReference type="GO" id="GO:0042597">
    <property type="term" value="C:periplasmic space"/>
    <property type="evidence" value="ECO:0007669"/>
    <property type="project" value="UniProtKB-SubCell"/>
</dbReference>
<evidence type="ECO:0000313" key="12">
    <source>
        <dbReference type="EMBL" id="TCJ82824.1"/>
    </source>
</evidence>
<feature type="binding site" description="axial binding residue" evidence="9">
    <location>
        <position position="44"/>
    </location>
    <ligand>
        <name>heme c</name>
        <dbReference type="ChEBI" id="CHEBI:61717"/>
        <label>1</label>
    </ligand>
    <ligandPart>
        <name>Fe</name>
        <dbReference type="ChEBI" id="CHEBI:18248"/>
    </ligandPart>
</feature>
<keyword evidence="3 8" id="KW-0349">Heme</keyword>
<keyword evidence="7 9" id="KW-0408">Iron</keyword>
<feature type="binding site" description="axial binding residue" evidence="9">
    <location>
        <position position="83"/>
    </location>
    <ligand>
        <name>heme c</name>
        <dbReference type="ChEBI" id="CHEBI:61717"/>
        <label>1</label>
    </ligand>
    <ligandPart>
        <name>Fe</name>
        <dbReference type="ChEBI" id="CHEBI:18248"/>
    </ligandPart>
</feature>
<evidence type="ECO:0000256" key="8">
    <source>
        <dbReference type="PIRSR" id="PIRSR000005-1"/>
    </source>
</evidence>
<dbReference type="InterPro" id="IPR009056">
    <property type="entry name" value="Cyt_c-like_dom"/>
</dbReference>
<comment type="subcellular location">
    <subcellularLocation>
        <location evidence="1">Periplasm</location>
    </subcellularLocation>
</comment>
<evidence type="ECO:0000256" key="5">
    <source>
        <dbReference type="ARBA" id="ARBA00022764"/>
    </source>
</evidence>
<dbReference type="AlphaFoldDB" id="A0A4R1ESS7"/>
<feature type="binding site" description="axial binding residue" evidence="9">
    <location>
        <position position="184"/>
    </location>
    <ligand>
        <name>heme c</name>
        <dbReference type="ChEBI" id="CHEBI:61717"/>
        <label>2</label>
    </ligand>
    <ligandPart>
        <name>Fe</name>
        <dbReference type="ChEBI" id="CHEBI:18248"/>
    </ligandPart>
</feature>
<evidence type="ECO:0000256" key="4">
    <source>
        <dbReference type="ARBA" id="ARBA00022723"/>
    </source>
</evidence>
<evidence type="ECO:0000256" key="9">
    <source>
        <dbReference type="PIRSR" id="PIRSR000005-2"/>
    </source>
</evidence>
<dbReference type="InterPro" id="IPR050597">
    <property type="entry name" value="Cytochrome_c_Oxidase_Subunit"/>
</dbReference>
<feature type="binding site" description="covalent" evidence="8">
    <location>
        <position position="40"/>
    </location>
    <ligand>
        <name>heme c</name>
        <dbReference type="ChEBI" id="CHEBI:61717"/>
        <label>1</label>
    </ligand>
</feature>
<dbReference type="Gene3D" id="1.10.760.10">
    <property type="entry name" value="Cytochrome c-like domain"/>
    <property type="match status" value="2"/>
</dbReference>
<keyword evidence="6" id="KW-0249">Electron transport</keyword>
<proteinExistence type="predicted"/>
<evidence type="ECO:0000259" key="11">
    <source>
        <dbReference type="PROSITE" id="PS51007"/>
    </source>
</evidence>
<evidence type="ECO:0000256" key="3">
    <source>
        <dbReference type="ARBA" id="ARBA00022617"/>
    </source>
</evidence>
<dbReference type="Proteomes" id="UP000294887">
    <property type="component" value="Unassembled WGS sequence"/>
</dbReference>
<dbReference type="RefSeq" id="WP_131907324.1">
    <property type="nucleotide sequence ID" value="NZ_BAAAFU010000007.1"/>
</dbReference>
<dbReference type="EMBL" id="SMFQ01000005">
    <property type="protein sequence ID" value="TCJ82824.1"/>
    <property type="molecule type" value="Genomic_DNA"/>
</dbReference>
<dbReference type="PROSITE" id="PS51007">
    <property type="entry name" value="CYTC"/>
    <property type="match status" value="2"/>
</dbReference>
<comment type="PTM">
    <text evidence="8">Binds 2 heme c groups covalently per subunit.</text>
</comment>
<evidence type="ECO:0000256" key="10">
    <source>
        <dbReference type="SAM" id="SignalP"/>
    </source>
</evidence>
<reference evidence="12 13" key="1">
    <citation type="submission" date="2019-03" db="EMBL/GenBank/DDBJ databases">
        <title>Genomic Encyclopedia of Type Strains, Phase IV (KMG-IV): sequencing the most valuable type-strain genomes for metagenomic binning, comparative biology and taxonomic classification.</title>
        <authorList>
            <person name="Goeker M."/>
        </authorList>
    </citation>
    <scope>NUCLEOTIDE SEQUENCE [LARGE SCALE GENOMIC DNA]</scope>
    <source>
        <strain evidence="12 13">DSM 24830</strain>
    </source>
</reference>
<feature type="chain" id="PRO_5020834570" evidence="10">
    <location>
        <begin position="22"/>
        <end position="208"/>
    </location>
</feature>
<dbReference type="PANTHER" id="PTHR33751:SF9">
    <property type="entry name" value="CYTOCHROME C4"/>
    <property type="match status" value="1"/>
</dbReference>
<protein>
    <submittedName>
        <fullName evidence="12">Cytochrome c553</fullName>
    </submittedName>
</protein>
<sequence length="208" mass="21660">MKIVVMLGLVATLSFNLTASANEAERKADAANGKAVSGTCAACHGADGNSVNPDWPKIAGQGEAYLAKQLHDFRSDKRVDPSMTAMAKAIKSDDDVADLAAYFSSVKAKPGVAKPDMIAKGEAIYKGGVVSSGVAACAACHGPTGSGNPAAKFPKISGQHAKYTVTQLMNFKTSKRANDTGKMMRNVALKMTDAEMNAVAEYISGLRD</sequence>
<feature type="domain" description="Cytochrome c" evidence="11">
    <location>
        <begin position="116"/>
        <end position="207"/>
    </location>
</feature>
<dbReference type="GO" id="GO:0009055">
    <property type="term" value="F:electron transfer activity"/>
    <property type="evidence" value="ECO:0007669"/>
    <property type="project" value="InterPro"/>
</dbReference>
<feature type="domain" description="Cytochrome c" evidence="11">
    <location>
        <begin position="28"/>
        <end position="107"/>
    </location>
</feature>
<dbReference type="OrthoDB" id="9773456at2"/>
<evidence type="ECO:0000256" key="2">
    <source>
        <dbReference type="ARBA" id="ARBA00022448"/>
    </source>
</evidence>
<dbReference type="InterPro" id="IPR024167">
    <property type="entry name" value="Cytochrome_c4-like"/>
</dbReference>
<keyword evidence="13" id="KW-1185">Reference proteome</keyword>
<organism evidence="12 13">
    <name type="scientific">Cocleimonas flava</name>
    <dbReference type="NCBI Taxonomy" id="634765"/>
    <lineage>
        <taxon>Bacteria</taxon>
        <taxon>Pseudomonadati</taxon>
        <taxon>Pseudomonadota</taxon>
        <taxon>Gammaproteobacteria</taxon>
        <taxon>Thiotrichales</taxon>
        <taxon>Thiotrichaceae</taxon>
        <taxon>Cocleimonas</taxon>
    </lineage>
</organism>
<dbReference type="PIRSF" id="PIRSF000005">
    <property type="entry name" value="Cytochrome_c4"/>
    <property type="match status" value="1"/>
</dbReference>
<feature type="binding site" description="covalent" evidence="8">
    <location>
        <position position="43"/>
    </location>
    <ligand>
        <name>heme c</name>
        <dbReference type="ChEBI" id="CHEBI:61717"/>
        <label>1</label>
    </ligand>
</feature>
<feature type="binding site" description="axial binding residue" evidence="9">
    <location>
        <position position="141"/>
    </location>
    <ligand>
        <name>heme c</name>
        <dbReference type="ChEBI" id="CHEBI:61717"/>
        <label>2</label>
    </ligand>
    <ligandPart>
        <name>Fe</name>
        <dbReference type="ChEBI" id="CHEBI:18248"/>
    </ligandPart>
</feature>
<dbReference type="SUPFAM" id="SSF46626">
    <property type="entry name" value="Cytochrome c"/>
    <property type="match status" value="2"/>
</dbReference>
<keyword evidence="4 9" id="KW-0479">Metal-binding</keyword>
<feature type="binding site" description="covalent" evidence="8">
    <location>
        <position position="137"/>
    </location>
    <ligand>
        <name>heme c</name>
        <dbReference type="ChEBI" id="CHEBI:61717"/>
        <label>2</label>
    </ligand>
</feature>
<keyword evidence="2" id="KW-0813">Transport</keyword>
<evidence type="ECO:0000256" key="7">
    <source>
        <dbReference type="ARBA" id="ARBA00023004"/>
    </source>
</evidence>